<dbReference type="InterPro" id="IPR010156">
    <property type="entry name" value="CRISPR-assoc_prot_Cas6"/>
</dbReference>
<keyword evidence="3" id="KW-0378">Hydrolase</keyword>
<dbReference type="RefSeq" id="WP_156702125.1">
    <property type="nucleotide sequence ID" value="NZ_CACRUP010000021.1"/>
</dbReference>
<protein>
    <recommendedName>
        <fullName evidence="5">CRISPR-associated protein Cas6 C-terminal domain-containing protein</fullName>
    </recommendedName>
</protein>
<dbReference type="GO" id="GO:0016788">
    <property type="term" value="F:hydrolase activity, acting on ester bonds"/>
    <property type="evidence" value="ECO:0007669"/>
    <property type="project" value="InterPro"/>
</dbReference>
<sequence>MLSKLKIKLDVNSKDIRFNSGSLFQGFLMEKIDGDYAKDLHNLKINPYSQYINVTKEETTWNISATNREAYEKIISPILDLDEIIIKDKNLKIKILDKSLNIIKREDFIEKNLFESFDSKEINFKFLTPTAFKRDNRYLFIPEPTLIFQNLIRKFDSSCEEEIFSYDLLEEINNSVHISKYNLRSRLFYLEKTKIPGFLGSLSMRVETNKEILNILRLLNKFSEFSGTGIKASMGMGGTIVGGERLG</sequence>
<dbReference type="Pfam" id="PF10040">
    <property type="entry name" value="CRISPR_Cas6"/>
    <property type="match status" value="1"/>
</dbReference>
<keyword evidence="2" id="KW-0255">Endonuclease</keyword>
<evidence type="ECO:0000256" key="2">
    <source>
        <dbReference type="ARBA" id="ARBA00022759"/>
    </source>
</evidence>
<dbReference type="GO" id="GO:0004519">
    <property type="term" value="F:endonuclease activity"/>
    <property type="evidence" value="ECO:0007669"/>
    <property type="project" value="UniProtKB-KW"/>
</dbReference>
<evidence type="ECO:0000256" key="4">
    <source>
        <dbReference type="ARBA" id="ARBA00023118"/>
    </source>
</evidence>
<proteinExistence type="predicted"/>
<reference evidence="6" key="1">
    <citation type="submission" date="2019-11" db="EMBL/GenBank/DDBJ databases">
        <authorList>
            <person name="Feng L."/>
        </authorList>
    </citation>
    <scope>NUCLEOTIDE SEQUENCE</scope>
    <source>
        <strain evidence="6">PgorbachiiLFYP46</strain>
    </source>
</reference>
<evidence type="ECO:0000256" key="1">
    <source>
        <dbReference type="ARBA" id="ARBA00022722"/>
    </source>
</evidence>
<gene>
    <name evidence="6" type="ORF">PGLFYP46_00265</name>
</gene>
<dbReference type="CDD" id="cd21141">
    <property type="entry name" value="Cas6_III-like"/>
    <property type="match status" value="1"/>
</dbReference>
<dbReference type="Gene3D" id="3.30.70.1900">
    <property type="match status" value="1"/>
</dbReference>
<dbReference type="NCBIfam" id="TIGR01877">
    <property type="entry name" value="cas_cas6"/>
    <property type="match status" value="1"/>
</dbReference>
<dbReference type="EMBL" id="CACRUP010000021">
    <property type="protein sequence ID" value="VYU11544.1"/>
    <property type="molecule type" value="Genomic_DNA"/>
</dbReference>
<organism evidence="6">
    <name type="scientific">Peptoniphilus gorbachii</name>
    <dbReference type="NCBI Taxonomy" id="411567"/>
    <lineage>
        <taxon>Bacteria</taxon>
        <taxon>Bacillati</taxon>
        <taxon>Bacillota</taxon>
        <taxon>Tissierellia</taxon>
        <taxon>Tissierellales</taxon>
        <taxon>Peptoniphilaceae</taxon>
        <taxon>Peptoniphilus</taxon>
    </lineage>
</organism>
<dbReference type="InterPro" id="IPR019267">
    <property type="entry name" value="CRISPR-assoc_Cas6_C"/>
</dbReference>
<keyword evidence="4" id="KW-0051">Antiviral defense</keyword>
<dbReference type="GO" id="GO:0051607">
    <property type="term" value="P:defense response to virus"/>
    <property type="evidence" value="ECO:0007669"/>
    <property type="project" value="UniProtKB-KW"/>
</dbReference>
<evidence type="ECO:0000259" key="5">
    <source>
        <dbReference type="Pfam" id="PF10040"/>
    </source>
</evidence>
<evidence type="ECO:0000256" key="3">
    <source>
        <dbReference type="ARBA" id="ARBA00022801"/>
    </source>
</evidence>
<dbReference type="AlphaFoldDB" id="A0A6N3C839"/>
<accession>A0A6N3C839</accession>
<feature type="domain" description="CRISPR-associated protein Cas6 C-terminal" evidence="5">
    <location>
        <begin position="125"/>
        <end position="238"/>
    </location>
</feature>
<evidence type="ECO:0000313" key="6">
    <source>
        <dbReference type="EMBL" id="VYU11544.1"/>
    </source>
</evidence>
<name>A0A6N3C839_9FIRM</name>
<keyword evidence="1" id="KW-0540">Nuclease</keyword>